<reference evidence="2 3" key="1">
    <citation type="journal article" date="2014" name="Int. J. Syst. Evol. Microbiol.">
        <title>Complete genome sequence of Corynebacterium casei LMG S-19264T (=DSM 44701T), isolated from a smear-ripened cheese.</title>
        <authorList>
            <consortium name="US DOE Joint Genome Institute (JGI-PGF)"/>
            <person name="Walter F."/>
            <person name="Albersmeier A."/>
            <person name="Kalinowski J."/>
            <person name="Ruckert C."/>
        </authorList>
    </citation>
    <scope>NUCLEOTIDE SEQUENCE [LARGE SCALE GENOMIC DNA]</scope>
    <source>
        <strain evidence="2 3">CGMCC 1.7286</strain>
    </source>
</reference>
<gene>
    <name evidence="2" type="ORF">GCM10011348_18810</name>
</gene>
<dbReference type="AlphaFoldDB" id="A0A917ZCN3"/>
<dbReference type="SMART" id="SM01321">
    <property type="entry name" value="Y1_Tnp"/>
    <property type="match status" value="1"/>
</dbReference>
<dbReference type="PANTHER" id="PTHR34322:SF2">
    <property type="entry name" value="TRANSPOSASE IS200-LIKE DOMAIN-CONTAINING PROTEIN"/>
    <property type="match status" value="1"/>
</dbReference>
<name>A0A917ZCN3_9GAMM</name>
<protein>
    <recommendedName>
        <fullName evidence="1">Transposase IS200-like domain-containing protein</fullName>
    </recommendedName>
</protein>
<organism evidence="2 3">
    <name type="scientific">Marinobacterium nitratireducens</name>
    <dbReference type="NCBI Taxonomy" id="518897"/>
    <lineage>
        <taxon>Bacteria</taxon>
        <taxon>Pseudomonadati</taxon>
        <taxon>Pseudomonadota</taxon>
        <taxon>Gammaproteobacteria</taxon>
        <taxon>Oceanospirillales</taxon>
        <taxon>Oceanospirillaceae</taxon>
        <taxon>Marinobacterium</taxon>
    </lineage>
</organism>
<dbReference type="SUPFAM" id="SSF143422">
    <property type="entry name" value="Transposase IS200-like"/>
    <property type="match status" value="1"/>
</dbReference>
<dbReference type="Gene3D" id="3.30.70.1290">
    <property type="entry name" value="Transposase IS200-like"/>
    <property type="match status" value="1"/>
</dbReference>
<dbReference type="EMBL" id="BMLT01000004">
    <property type="protein sequence ID" value="GGO80945.1"/>
    <property type="molecule type" value="Genomic_DNA"/>
</dbReference>
<dbReference type="RefSeq" id="WP_229721859.1">
    <property type="nucleotide sequence ID" value="NZ_BMLT01000004.1"/>
</dbReference>
<proteinExistence type="predicted"/>
<feature type="domain" description="Transposase IS200-like" evidence="1">
    <location>
        <begin position="9"/>
        <end position="123"/>
    </location>
</feature>
<evidence type="ECO:0000313" key="2">
    <source>
        <dbReference type="EMBL" id="GGO80945.1"/>
    </source>
</evidence>
<dbReference type="GO" id="GO:0006313">
    <property type="term" value="P:DNA transposition"/>
    <property type="evidence" value="ECO:0007669"/>
    <property type="project" value="InterPro"/>
</dbReference>
<dbReference type="InterPro" id="IPR036515">
    <property type="entry name" value="Transposase_17_sf"/>
</dbReference>
<dbReference type="Proteomes" id="UP000599578">
    <property type="component" value="Unassembled WGS sequence"/>
</dbReference>
<evidence type="ECO:0000259" key="1">
    <source>
        <dbReference type="SMART" id="SM01321"/>
    </source>
</evidence>
<dbReference type="PANTHER" id="PTHR34322">
    <property type="entry name" value="TRANSPOSASE, Y1_TNP DOMAIN-CONTAINING"/>
    <property type="match status" value="1"/>
</dbReference>
<sequence>MARPLRLEFAGALYHVTSRGNRREAIYESDDDRRLFLGVLDDVCETFNWICHAYCLMGNHYHLLIETPEGNLCHGMRQLNGVYTQSFNRRHGRVGHLLQGRYKAILVEKEAYLLELARYIVLNPVRAEMVRSAVEWPWSSYRATVGCEPDLNALFTDGILLVFDNQRGRAIACYERFVAEGKHQPSPWSRLRNQVYLGSEQFVDEMQKRVDDADRLLEIPSAQRRPLSKPLDDYVQMTSSRNEAIVKAHASGGTV</sequence>
<dbReference type="GO" id="GO:0004803">
    <property type="term" value="F:transposase activity"/>
    <property type="evidence" value="ECO:0007669"/>
    <property type="project" value="InterPro"/>
</dbReference>
<accession>A0A917ZCN3</accession>
<comment type="caution">
    <text evidence="2">The sequence shown here is derived from an EMBL/GenBank/DDBJ whole genome shotgun (WGS) entry which is preliminary data.</text>
</comment>
<keyword evidence="3" id="KW-1185">Reference proteome</keyword>
<dbReference type="GO" id="GO:0003677">
    <property type="term" value="F:DNA binding"/>
    <property type="evidence" value="ECO:0007669"/>
    <property type="project" value="InterPro"/>
</dbReference>
<dbReference type="InterPro" id="IPR002686">
    <property type="entry name" value="Transposase_17"/>
</dbReference>
<evidence type="ECO:0000313" key="3">
    <source>
        <dbReference type="Proteomes" id="UP000599578"/>
    </source>
</evidence>
<dbReference type="Pfam" id="PF01797">
    <property type="entry name" value="Y1_Tnp"/>
    <property type="match status" value="1"/>
</dbReference>